<feature type="transmembrane region" description="Helical" evidence="1">
    <location>
        <begin position="268"/>
        <end position="287"/>
    </location>
</feature>
<dbReference type="EMBL" id="CP016895">
    <property type="protein sequence ID" value="AOA58020.1"/>
    <property type="molecule type" value="Genomic_DNA"/>
</dbReference>
<dbReference type="KEGG" id="ala:BFG52_06410"/>
<dbReference type="OrthoDB" id="1524053at2"/>
<dbReference type="SUPFAM" id="SSF103481">
    <property type="entry name" value="Multidrug resistance efflux transporter EmrE"/>
    <property type="match status" value="2"/>
</dbReference>
<keyword evidence="1" id="KW-0472">Membrane</keyword>
<keyword evidence="1" id="KW-0812">Transmembrane</keyword>
<keyword evidence="1" id="KW-1133">Transmembrane helix</keyword>
<feature type="transmembrane region" description="Helical" evidence="1">
    <location>
        <begin position="183"/>
        <end position="200"/>
    </location>
</feature>
<dbReference type="STRING" id="1789224.BFG52_06410"/>
<evidence type="ECO:0000256" key="1">
    <source>
        <dbReference type="SAM" id="Phobius"/>
    </source>
</evidence>
<feature type="transmembrane region" description="Helical" evidence="1">
    <location>
        <begin position="240"/>
        <end position="261"/>
    </location>
</feature>
<feature type="transmembrane region" description="Helical" evidence="1">
    <location>
        <begin position="61"/>
        <end position="80"/>
    </location>
</feature>
<dbReference type="Proteomes" id="UP000093391">
    <property type="component" value="Chromosome"/>
</dbReference>
<accession>A0A1B2LYK1</accession>
<feature type="transmembrane region" description="Helical" evidence="1">
    <location>
        <begin position="92"/>
        <end position="109"/>
    </location>
</feature>
<evidence type="ECO:0000313" key="3">
    <source>
        <dbReference type="EMBL" id="AOA58020.1"/>
    </source>
</evidence>
<dbReference type="InterPro" id="IPR000620">
    <property type="entry name" value="EamA_dom"/>
</dbReference>
<feature type="transmembrane region" description="Helical" evidence="1">
    <location>
        <begin position="209"/>
        <end position="228"/>
    </location>
</feature>
<dbReference type="Pfam" id="PF00892">
    <property type="entry name" value="EamA"/>
    <property type="match status" value="1"/>
</dbReference>
<feature type="domain" description="EamA" evidence="2">
    <location>
        <begin position="3"/>
        <end position="132"/>
    </location>
</feature>
<evidence type="ECO:0000259" key="2">
    <source>
        <dbReference type="Pfam" id="PF00892"/>
    </source>
</evidence>
<dbReference type="RefSeq" id="WP_067553735.1">
    <property type="nucleotide sequence ID" value="NZ_CP016895.1"/>
</dbReference>
<dbReference type="AlphaFoldDB" id="A0A1B2LYK1"/>
<sequence length="289" mass="32173">MALIVLAACFSVWVSIYLKWCKAKNIDLLQSIAWNYVAASLWCAWWFKPDFAHLSWSATPWWVIISLAVVLPSIFWCLGQALNHAGVVKTEIAQRLSVVLSLLAAYVLFQEQFNHLKFLGIALGLAAVICVLLAQLKTGQTKPQQQNARLATRDLLLVWVGYATVDILLKYCSSLGLQFSLSLNLSFILAFIFVSIFVLYRRRRWQTQAIWAGLALGSFNFANIALYVKAHQLLKDSPAIVFASMNIFVVVLGLLAGVLIFKEKLHKLSVAALLFAIAALLCLAKAITQ</sequence>
<dbReference type="InterPro" id="IPR037185">
    <property type="entry name" value="EmrE-like"/>
</dbReference>
<reference evidence="3 4" key="1">
    <citation type="submission" date="2016-08" db="EMBL/GenBank/DDBJ databases">
        <authorList>
            <person name="Seilhamer J.J."/>
        </authorList>
    </citation>
    <scope>NUCLEOTIDE SEQUENCE [LARGE SCALE GENOMIC DNA]</scope>
    <source>
        <strain evidence="3 4">BRTC-1</strain>
    </source>
</reference>
<name>A0A1B2LYK1_9GAMM</name>
<keyword evidence="4" id="KW-1185">Reference proteome</keyword>
<gene>
    <name evidence="3" type="ORF">BFG52_06410</name>
</gene>
<evidence type="ECO:0000313" key="4">
    <source>
        <dbReference type="Proteomes" id="UP000093391"/>
    </source>
</evidence>
<dbReference type="GO" id="GO:0016020">
    <property type="term" value="C:membrane"/>
    <property type="evidence" value="ECO:0007669"/>
    <property type="project" value="InterPro"/>
</dbReference>
<proteinExistence type="predicted"/>
<protein>
    <submittedName>
        <fullName evidence="3">EamA family transporter</fullName>
    </submittedName>
</protein>
<feature type="transmembrane region" description="Helical" evidence="1">
    <location>
        <begin position="155"/>
        <end position="177"/>
    </location>
</feature>
<organism evidence="3 4">
    <name type="scientific">Acinetobacter larvae</name>
    <dbReference type="NCBI Taxonomy" id="1789224"/>
    <lineage>
        <taxon>Bacteria</taxon>
        <taxon>Pseudomonadati</taxon>
        <taxon>Pseudomonadota</taxon>
        <taxon>Gammaproteobacteria</taxon>
        <taxon>Moraxellales</taxon>
        <taxon>Moraxellaceae</taxon>
        <taxon>Acinetobacter</taxon>
    </lineage>
</organism>
<feature type="transmembrane region" description="Helical" evidence="1">
    <location>
        <begin position="115"/>
        <end position="134"/>
    </location>
</feature>